<feature type="domain" description="Winged helix-turn helix" evidence="1">
    <location>
        <begin position="3"/>
        <end position="37"/>
    </location>
</feature>
<evidence type="ECO:0000313" key="2">
    <source>
        <dbReference type="EMBL" id="NMF94690.1"/>
    </source>
</evidence>
<dbReference type="RefSeq" id="WP_169199908.1">
    <property type="nucleotide sequence ID" value="NZ_WTVH02000001.1"/>
</dbReference>
<dbReference type="Pfam" id="PF13592">
    <property type="entry name" value="HTH_33"/>
    <property type="match status" value="1"/>
</dbReference>
<reference evidence="2" key="1">
    <citation type="submission" date="2019-12" db="EMBL/GenBank/DDBJ databases">
        <title>Comparative genomics gives insights into the taxonomy of the Azoarcus-Aromatoleum group and reveals separate origins of nif in the plant-associated Azoarcus and non-plant-associated Aromatoleum sub-groups.</title>
        <authorList>
            <person name="Lafos M."/>
            <person name="Maluk M."/>
            <person name="Batista M."/>
            <person name="Junghare M."/>
            <person name="Carmona M."/>
            <person name="Faoro H."/>
            <person name="Cruz L.M."/>
            <person name="Battistoni F."/>
            <person name="De Souza E."/>
            <person name="Pedrosa F."/>
            <person name="Chen W.-M."/>
            <person name="Poole P.S."/>
            <person name="Dixon R.A."/>
            <person name="James E.K."/>
        </authorList>
    </citation>
    <scope>NUCLEOTIDE SEQUENCE</scope>
    <source>
        <strain evidence="2">U120</strain>
    </source>
</reference>
<organism evidence="2 3">
    <name type="scientific">Aromatoleum buckelii</name>
    <dbReference type="NCBI Taxonomy" id="200254"/>
    <lineage>
        <taxon>Bacteria</taxon>
        <taxon>Pseudomonadati</taxon>
        <taxon>Pseudomonadota</taxon>
        <taxon>Betaproteobacteria</taxon>
        <taxon>Rhodocyclales</taxon>
        <taxon>Rhodocyclaceae</taxon>
        <taxon>Aromatoleum</taxon>
    </lineage>
</organism>
<accession>A0ABX1N619</accession>
<sequence length="79" mass="9141">MPAWRGEDIRGRLAEEFGVDYSLWGVYALLHRLGLVAEWGPDLGRWPTVTLTEDPRRLGSLTDYPWIQTARQQQTTKEI</sequence>
<name>A0ABX1N619_9RHOO</name>
<dbReference type="EMBL" id="WTVH01000034">
    <property type="protein sequence ID" value="NMF94690.1"/>
    <property type="molecule type" value="Genomic_DNA"/>
</dbReference>
<dbReference type="InterPro" id="IPR025959">
    <property type="entry name" value="Winged_HTH_dom"/>
</dbReference>
<protein>
    <recommendedName>
        <fullName evidence="1">Winged helix-turn helix domain-containing protein</fullName>
    </recommendedName>
</protein>
<evidence type="ECO:0000313" key="3">
    <source>
        <dbReference type="Proteomes" id="UP000601990"/>
    </source>
</evidence>
<gene>
    <name evidence="2" type="ORF">GO608_15290</name>
</gene>
<comment type="caution">
    <text evidence="2">The sequence shown here is derived from an EMBL/GenBank/DDBJ whole genome shotgun (WGS) entry which is preliminary data.</text>
</comment>
<proteinExistence type="predicted"/>
<keyword evidence="3" id="KW-1185">Reference proteome</keyword>
<dbReference type="Proteomes" id="UP000601990">
    <property type="component" value="Unassembled WGS sequence"/>
</dbReference>
<evidence type="ECO:0000259" key="1">
    <source>
        <dbReference type="Pfam" id="PF13592"/>
    </source>
</evidence>